<sequence length="313" mass="32638">MRPGVLVVDKPAGPTSFEVVRRIRRALGAARAGHAGTLDPAATGVLAICLEDGVKLQQFLSDGDKAYDATVAFGAATSTEDAEGEVTARGDASALTEDAVRAALAGLTGEIEQVPPMYSAVRVGGRRLHEAARAGETVDRTPRRVRVHALELGALEPAPGPDGLRRARVAVRCGKGTYVRTLAADLGRAVGVPAHLAALRRTAASGFDLSRAIGLEDAEALARERGREALADRIVPMAEALGALAAIRLGEREAWDLVHGRPVPRPPGTPGMVRALAPDGRLVAVCAPGEGRLRTLRVFLGPSDLRAGPAQNR</sequence>
<evidence type="ECO:0000256" key="4">
    <source>
        <dbReference type="ARBA" id="ARBA00023235"/>
    </source>
</evidence>
<keyword evidence="3 5" id="KW-0819">tRNA processing</keyword>
<feature type="domain" description="tRNA pseudouridine synthase II TruB subfamily 2 C-terminal" evidence="7">
    <location>
        <begin position="245"/>
        <end position="299"/>
    </location>
</feature>
<evidence type="ECO:0000256" key="2">
    <source>
        <dbReference type="ARBA" id="ARBA00005642"/>
    </source>
</evidence>
<dbReference type="InterPro" id="IPR032819">
    <property type="entry name" value="TruB_C"/>
</dbReference>
<dbReference type="GO" id="GO:0016829">
    <property type="term" value="F:lyase activity"/>
    <property type="evidence" value="ECO:0007669"/>
    <property type="project" value="UniProtKB-KW"/>
</dbReference>
<dbReference type="RefSeq" id="WP_011420163.1">
    <property type="nucleotide sequence ID" value="NC_007760.1"/>
</dbReference>
<dbReference type="KEGG" id="ade:Adeh_1105"/>
<proteinExistence type="inferred from homology"/>
<dbReference type="OrthoDB" id="9802309at2"/>
<evidence type="ECO:0000256" key="5">
    <source>
        <dbReference type="HAMAP-Rule" id="MF_01080"/>
    </source>
</evidence>
<organism evidence="9 10">
    <name type="scientific">Anaeromyxobacter dehalogenans (strain 2CP-C)</name>
    <dbReference type="NCBI Taxonomy" id="290397"/>
    <lineage>
        <taxon>Bacteria</taxon>
        <taxon>Pseudomonadati</taxon>
        <taxon>Myxococcota</taxon>
        <taxon>Myxococcia</taxon>
        <taxon>Myxococcales</taxon>
        <taxon>Cystobacterineae</taxon>
        <taxon>Anaeromyxobacteraceae</taxon>
        <taxon>Anaeromyxobacter</taxon>
    </lineage>
</organism>
<comment type="similarity">
    <text evidence="2 5">Belongs to the pseudouridine synthase TruB family. Type 1 subfamily.</text>
</comment>
<dbReference type="STRING" id="290397.Adeh_1105"/>
<dbReference type="GO" id="GO:0160148">
    <property type="term" value="F:tRNA pseudouridine(55) synthase activity"/>
    <property type="evidence" value="ECO:0007669"/>
    <property type="project" value="UniProtKB-EC"/>
</dbReference>
<keyword evidence="9" id="KW-0456">Lyase</keyword>
<feature type="domain" description="tRNA pseudouridylate synthase B C-terminal" evidence="8">
    <location>
        <begin position="180"/>
        <end position="241"/>
    </location>
</feature>
<dbReference type="HAMAP" id="MF_01080">
    <property type="entry name" value="TruB_bact"/>
    <property type="match status" value="1"/>
</dbReference>
<dbReference type="GO" id="GO:1990481">
    <property type="term" value="P:mRNA pseudouridine synthesis"/>
    <property type="evidence" value="ECO:0007669"/>
    <property type="project" value="TreeGrafter"/>
</dbReference>
<dbReference type="HOGENOM" id="CLU_032087_0_1_7"/>
<dbReference type="GO" id="GO:0031119">
    <property type="term" value="P:tRNA pseudouridine synthesis"/>
    <property type="evidence" value="ECO:0007669"/>
    <property type="project" value="UniProtKB-UniRule"/>
</dbReference>
<dbReference type="InterPro" id="IPR036974">
    <property type="entry name" value="PUA_sf"/>
</dbReference>
<evidence type="ECO:0000259" key="7">
    <source>
        <dbReference type="Pfam" id="PF09142"/>
    </source>
</evidence>
<dbReference type="CDD" id="cd02573">
    <property type="entry name" value="PseudoU_synth_EcTruB"/>
    <property type="match status" value="1"/>
</dbReference>
<protein>
    <recommendedName>
        <fullName evidence="5">tRNA pseudouridine synthase B</fullName>
        <ecNumber evidence="5">5.4.99.25</ecNumber>
    </recommendedName>
    <alternativeName>
        <fullName evidence="5">tRNA pseudouridine(55) synthase</fullName>
        <shortName evidence="5">Psi55 synthase</shortName>
    </alternativeName>
    <alternativeName>
        <fullName evidence="5">tRNA pseudouridylate synthase</fullName>
    </alternativeName>
    <alternativeName>
        <fullName evidence="5">tRNA-uridine isomerase</fullName>
    </alternativeName>
</protein>
<evidence type="ECO:0000256" key="3">
    <source>
        <dbReference type="ARBA" id="ARBA00022694"/>
    </source>
</evidence>
<dbReference type="SUPFAM" id="SSF88697">
    <property type="entry name" value="PUA domain-like"/>
    <property type="match status" value="1"/>
</dbReference>
<accession>Q2IPZ4</accession>
<dbReference type="eggNOG" id="COG0130">
    <property type="taxonomic scope" value="Bacteria"/>
</dbReference>
<feature type="domain" description="Pseudouridine synthase II N-terminal" evidence="6">
    <location>
        <begin position="24"/>
        <end position="179"/>
    </location>
</feature>
<dbReference type="AlphaFoldDB" id="Q2IPZ4"/>
<dbReference type="Pfam" id="PF01509">
    <property type="entry name" value="TruB_N"/>
    <property type="match status" value="1"/>
</dbReference>
<dbReference type="Gene3D" id="2.30.130.10">
    <property type="entry name" value="PUA domain"/>
    <property type="match status" value="1"/>
</dbReference>
<dbReference type="Proteomes" id="UP000001935">
    <property type="component" value="Chromosome"/>
</dbReference>
<dbReference type="InterPro" id="IPR020103">
    <property type="entry name" value="PsdUridine_synth_cat_dom_sf"/>
</dbReference>
<dbReference type="PANTHER" id="PTHR13767">
    <property type="entry name" value="TRNA-PSEUDOURIDINE SYNTHASE"/>
    <property type="match status" value="1"/>
</dbReference>
<dbReference type="EC" id="5.4.99.25" evidence="5"/>
<evidence type="ECO:0000313" key="9">
    <source>
        <dbReference type="EMBL" id="ABC80880.1"/>
    </source>
</evidence>
<comment type="function">
    <text evidence="5">Responsible for synthesis of pseudouridine from uracil-55 in the psi GC loop of transfer RNAs.</text>
</comment>
<dbReference type="InterPro" id="IPR002501">
    <property type="entry name" value="PsdUridine_synth_N"/>
</dbReference>
<keyword evidence="4 5" id="KW-0413">Isomerase</keyword>
<dbReference type="Pfam" id="PF16198">
    <property type="entry name" value="TruB_C_2"/>
    <property type="match status" value="1"/>
</dbReference>
<dbReference type="InterPro" id="IPR015947">
    <property type="entry name" value="PUA-like_sf"/>
</dbReference>
<dbReference type="EMBL" id="CP000251">
    <property type="protein sequence ID" value="ABC80880.1"/>
    <property type="molecule type" value="Genomic_DNA"/>
</dbReference>
<gene>
    <name evidence="5" type="primary">truB</name>
    <name evidence="9" type="ordered locus">Adeh_1105</name>
</gene>
<dbReference type="InterPro" id="IPR015225">
    <property type="entry name" value="tRNA_psdUridine_synth_fam2_C"/>
</dbReference>
<name>Q2IPZ4_ANADE</name>
<dbReference type="PANTHER" id="PTHR13767:SF2">
    <property type="entry name" value="PSEUDOURIDYLATE SYNTHASE TRUB1"/>
    <property type="match status" value="1"/>
</dbReference>
<evidence type="ECO:0000259" key="8">
    <source>
        <dbReference type="Pfam" id="PF16198"/>
    </source>
</evidence>
<evidence type="ECO:0000259" key="6">
    <source>
        <dbReference type="Pfam" id="PF01509"/>
    </source>
</evidence>
<feature type="active site" description="Nucleophile" evidence="5">
    <location>
        <position position="39"/>
    </location>
</feature>
<dbReference type="Pfam" id="PF09142">
    <property type="entry name" value="TruB_C"/>
    <property type="match status" value="1"/>
</dbReference>
<reference evidence="9" key="1">
    <citation type="submission" date="2006-01" db="EMBL/GenBank/DDBJ databases">
        <title>Complete sequence of Anaeromyxobacter dehalogenans 2CP-C.</title>
        <authorList>
            <consortium name="US DOE Joint Genome Institute"/>
            <person name="Copeland A."/>
            <person name="Lucas S."/>
            <person name="Lapidus A."/>
            <person name="Barry K."/>
            <person name="Detter J.C."/>
            <person name="Glavina T."/>
            <person name="Hammon N."/>
            <person name="Israni S."/>
            <person name="Pitluck S."/>
            <person name="Brettin T."/>
            <person name="Bruce D."/>
            <person name="Han C."/>
            <person name="Tapia R."/>
            <person name="Gilna P."/>
            <person name="Kiss H."/>
            <person name="Schmutz J."/>
            <person name="Larimer F."/>
            <person name="Land M."/>
            <person name="Kyrpides N."/>
            <person name="Anderson I."/>
            <person name="Sanford R.A."/>
            <person name="Ritalahti K.M."/>
            <person name="Thomas H.S."/>
            <person name="Kirby J.R."/>
            <person name="Zhulin I.B."/>
            <person name="Loeffler F.E."/>
            <person name="Richardson P."/>
        </authorList>
    </citation>
    <scope>NUCLEOTIDE SEQUENCE</scope>
    <source>
        <strain evidence="9">2CP-C</strain>
    </source>
</reference>
<evidence type="ECO:0000256" key="1">
    <source>
        <dbReference type="ARBA" id="ARBA00000385"/>
    </source>
</evidence>
<evidence type="ECO:0000313" key="10">
    <source>
        <dbReference type="Proteomes" id="UP000001935"/>
    </source>
</evidence>
<dbReference type="NCBIfam" id="TIGR00431">
    <property type="entry name" value="TruB"/>
    <property type="match status" value="1"/>
</dbReference>
<dbReference type="GO" id="GO:0003723">
    <property type="term" value="F:RNA binding"/>
    <property type="evidence" value="ECO:0007669"/>
    <property type="project" value="InterPro"/>
</dbReference>
<comment type="catalytic activity">
    <reaction evidence="1 5">
        <text>uridine(55) in tRNA = pseudouridine(55) in tRNA</text>
        <dbReference type="Rhea" id="RHEA:42532"/>
        <dbReference type="Rhea" id="RHEA-COMP:10101"/>
        <dbReference type="Rhea" id="RHEA-COMP:10102"/>
        <dbReference type="ChEBI" id="CHEBI:65314"/>
        <dbReference type="ChEBI" id="CHEBI:65315"/>
        <dbReference type="EC" id="5.4.99.25"/>
    </reaction>
</comment>
<dbReference type="Gene3D" id="3.30.2350.10">
    <property type="entry name" value="Pseudouridine synthase"/>
    <property type="match status" value="1"/>
</dbReference>
<dbReference type="SUPFAM" id="SSF55120">
    <property type="entry name" value="Pseudouridine synthase"/>
    <property type="match status" value="1"/>
</dbReference>
<dbReference type="InterPro" id="IPR014780">
    <property type="entry name" value="tRNA_psdUridine_synth_TruB"/>
</dbReference>